<protein>
    <recommendedName>
        <fullName evidence="1">diguanylate cyclase</fullName>
        <ecNumber evidence="1">2.7.7.65</ecNumber>
    </recommendedName>
</protein>
<dbReference type="SMART" id="SM00065">
    <property type="entry name" value="GAF"/>
    <property type="match status" value="1"/>
</dbReference>
<dbReference type="SMART" id="SM00267">
    <property type="entry name" value="GGDEF"/>
    <property type="match status" value="1"/>
</dbReference>
<evidence type="ECO:0000313" key="3">
    <source>
        <dbReference type="EMBL" id="MBS9475589.1"/>
    </source>
</evidence>
<dbReference type="InterPro" id="IPR029016">
    <property type="entry name" value="GAF-like_dom_sf"/>
</dbReference>
<reference evidence="3" key="1">
    <citation type="submission" date="2021-05" db="EMBL/GenBank/DDBJ databases">
        <authorList>
            <person name="Sun Q."/>
            <person name="Inoue M."/>
        </authorList>
    </citation>
    <scope>NUCLEOTIDE SEQUENCE</scope>
    <source>
        <strain evidence="3">VKM B-3255</strain>
    </source>
</reference>
<accession>A0ABS5R450</accession>
<keyword evidence="4" id="KW-1185">Reference proteome</keyword>
<dbReference type="CDD" id="cd01949">
    <property type="entry name" value="GGDEF"/>
    <property type="match status" value="1"/>
</dbReference>
<organism evidence="3 4">
    <name type="scientific">Ancylobacter radicis</name>
    <dbReference type="NCBI Taxonomy" id="2836179"/>
    <lineage>
        <taxon>Bacteria</taxon>
        <taxon>Pseudomonadati</taxon>
        <taxon>Pseudomonadota</taxon>
        <taxon>Alphaproteobacteria</taxon>
        <taxon>Hyphomicrobiales</taxon>
        <taxon>Xanthobacteraceae</taxon>
        <taxon>Ancylobacter</taxon>
    </lineage>
</organism>
<dbReference type="Gene3D" id="3.30.70.270">
    <property type="match status" value="1"/>
</dbReference>
<name>A0ABS5R450_9HYPH</name>
<sequence>MWRVPAPPANEQARLGALQACDIMDTPGDERFDRITWLARHVYQADTAFISFIDERTQWIKSAAGQPIAPVLERERSICQHIIADGEALVTHDLASDPRFQGHPDAAAWRIGFYAGVPLLLDGQPIGTLCVMNAAPLRAANTDLEPLRVLARIATDEVELFRRNRELVHHSRIDPLTGLANRTALDEGLSRAASRCERTGEALGLVMIDIDCFKEVNDGFGHPAGDQLLRGVGRTLAGFRQRNGDLVARYGGDEFVAVLPGADVHNARRIAERVRTALAAAALTRPDGKLITASIGVAAQPSSVLNIERLIAAADAALYRAKQNGRDRVMSAHSSDINMPDIAEFDANGPGPGALEKHA</sequence>
<dbReference type="Gene3D" id="3.30.450.40">
    <property type="match status" value="1"/>
</dbReference>
<dbReference type="InterPro" id="IPR003018">
    <property type="entry name" value="GAF"/>
</dbReference>
<evidence type="ECO:0000259" key="2">
    <source>
        <dbReference type="PROSITE" id="PS50887"/>
    </source>
</evidence>
<dbReference type="InterPro" id="IPR043128">
    <property type="entry name" value="Rev_trsase/Diguanyl_cyclase"/>
</dbReference>
<feature type="domain" description="GGDEF" evidence="2">
    <location>
        <begin position="201"/>
        <end position="334"/>
    </location>
</feature>
<proteinExistence type="predicted"/>
<dbReference type="Pfam" id="PF00990">
    <property type="entry name" value="GGDEF"/>
    <property type="match status" value="1"/>
</dbReference>
<evidence type="ECO:0000313" key="4">
    <source>
        <dbReference type="Proteomes" id="UP001166585"/>
    </source>
</evidence>
<dbReference type="SUPFAM" id="SSF55073">
    <property type="entry name" value="Nucleotide cyclase"/>
    <property type="match status" value="1"/>
</dbReference>
<dbReference type="EC" id="2.7.7.65" evidence="1"/>
<dbReference type="PANTHER" id="PTHR45138:SF24">
    <property type="entry name" value="DIGUANYLATE CYCLASE DGCC-RELATED"/>
    <property type="match status" value="1"/>
</dbReference>
<dbReference type="PROSITE" id="PS50887">
    <property type="entry name" value="GGDEF"/>
    <property type="match status" value="1"/>
</dbReference>
<comment type="caution">
    <text evidence="3">The sequence shown here is derived from an EMBL/GenBank/DDBJ whole genome shotgun (WGS) entry which is preliminary data.</text>
</comment>
<dbReference type="PANTHER" id="PTHR45138">
    <property type="entry name" value="REGULATORY COMPONENTS OF SENSORY TRANSDUCTION SYSTEM"/>
    <property type="match status" value="1"/>
</dbReference>
<dbReference type="RefSeq" id="WP_213753460.1">
    <property type="nucleotide sequence ID" value="NZ_JAHCQH010000004.1"/>
</dbReference>
<dbReference type="SUPFAM" id="SSF55781">
    <property type="entry name" value="GAF domain-like"/>
    <property type="match status" value="1"/>
</dbReference>
<dbReference type="Proteomes" id="UP001166585">
    <property type="component" value="Unassembled WGS sequence"/>
</dbReference>
<evidence type="ECO:0000256" key="1">
    <source>
        <dbReference type="ARBA" id="ARBA00012528"/>
    </source>
</evidence>
<dbReference type="EMBL" id="JAHCQH010000004">
    <property type="protein sequence ID" value="MBS9475589.1"/>
    <property type="molecule type" value="Genomic_DNA"/>
</dbReference>
<dbReference type="InterPro" id="IPR000160">
    <property type="entry name" value="GGDEF_dom"/>
</dbReference>
<dbReference type="Pfam" id="PF01590">
    <property type="entry name" value="GAF"/>
    <property type="match status" value="1"/>
</dbReference>
<gene>
    <name evidence="3" type="ORF">KIP89_00510</name>
</gene>
<dbReference type="NCBIfam" id="TIGR00254">
    <property type="entry name" value="GGDEF"/>
    <property type="match status" value="1"/>
</dbReference>
<dbReference type="InterPro" id="IPR050469">
    <property type="entry name" value="Diguanylate_Cyclase"/>
</dbReference>
<dbReference type="InterPro" id="IPR029787">
    <property type="entry name" value="Nucleotide_cyclase"/>
</dbReference>